<dbReference type="Gene3D" id="3.40.50.1220">
    <property type="entry name" value="TPP-binding domain"/>
    <property type="match status" value="1"/>
</dbReference>
<dbReference type="OrthoDB" id="9791859at2"/>
<dbReference type="InterPro" id="IPR029061">
    <property type="entry name" value="THDP-binding"/>
</dbReference>
<protein>
    <recommendedName>
        <fullName evidence="6">2-succinyl-5-enolpyruvyl-6-hydroxy-3-cyclohexene-1-carboxylate synthase</fullName>
        <shortName evidence="6">SEPHCHC synthase</shortName>
        <ecNumber evidence="6">2.2.1.9</ecNumber>
    </recommendedName>
    <alternativeName>
        <fullName evidence="6">Menaquinone biosynthesis protein MenD</fullName>
    </alternativeName>
</protein>
<dbReference type="InterPro" id="IPR004433">
    <property type="entry name" value="MenaQ_synth_MenD"/>
</dbReference>
<dbReference type="STRING" id="1079994.SAMN04488565_1026"/>
<dbReference type="RefSeq" id="WP_010155167.1">
    <property type="nucleotide sequence ID" value="NZ_FNKB01000001.1"/>
</dbReference>
<evidence type="ECO:0000256" key="3">
    <source>
        <dbReference type="ARBA" id="ARBA00022842"/>
    </source>
</evidence>
<dbReference type="PANTHER" id="PTHR42916">
    <property type="entry name" value="2-SUCCINYL-5-ENOLPYRUVYL-6-HYDROXY-3-CYCLOHEXENE-1-CARBOXYLATE SYNTHASE"/>
    <property type="match status" value="1"/>
</dbReference>
<dbReference type="Proteomes" id="UP000182690">
    <property type="component" value="Unassembled WGS sequence"/>
</dbReference>
<keyword evidence="6" id="KW-0474">Menaquinone biosynthesis</keyword>
<dbReference type="NCBIfam" id="TIGR00173">
    <property type="entry name" value="menD"/>
    <property type="match status" value="1"/>
</dbReference>
<evidence type="ECO:0000256" key="2">
    <source>
        <dbReference type="ARBA" id="ARBA00022723"/>
    </source>
</evidence>
<dbReference type="Pfam" id="PF02776">
    <property type="entry name" value="TPP_enzyme_N"/>
    <property type="match status" value="1"/>
</dbReference>
<keyword evidence="5 6" id="KW-0464">Manganese</keyword>
<keyword evidence="3 6" id="KW-0460">Magnesium</keyword>
<keyword evidence="2 6" id="KW-0479">Metal-binding</keyword>
<organism evidence="8 9">
    <name type="scientific">Leucobacter chromiiresistens</name>
    <dbReference type="NCBI Taxonomy" id="1079994"/>
    <lineage>
        <taxon>Bacteria</taxon>
        <taxon>Bacillati</taxon>
        <taxon>Actinomycetota</taxon>
        <taxon>Actinomycetes</taxon>
        <taxon>Micrococcales</taxon>
        <taxon>Microbacteriaceae</taxon>
        <taxon>Leucobacter</taxon>
    </lineage>
</organism>
<dbReference type="UniPathway" id="UPA01057">
    <property type="reaction ID" value="UER00164"/>
</dbReference>
<evidence type="ECO:0000313" key="8">
    <source>
        <dbReference type="EMBL" id="SDQ16488.1"/>
    </source>
</evidence>
<keyword evidence="4 6" id="KW-0786">Thiamine pyrophosphate</keyword>
<evidence type="ECO:0000256" key="1">
    <source>
        <dbReference type="ARBA" id="ARBA00022679"/>
    </source>
</evidence>
<dbReference type="eggNOG" id="COG1165">
    <property type="taxonomic scope" value="Bacteria"/>
</dbReference>
<keyword evidence="1 6" id="KW-0808">Transferase</keyword>
<evidence type="ECO:0000313" key="9">
    <source>
        <dbReference type="Proteomes" id="UP000182690"/>
    </source>
</evidence>
<comment type="catalytic activity">
    <reaction evidence="6">
        <text>isochorismate + 2-oxoglutarate + H(+) = 5-enolpyruvoyl-6-hydroxy-2-succinyl-cyclohex-3-ene-1-carboxylate + CO2</text>
        <dbReference type="Rhea" id="RHEA:25593"/>
        <dbReference type="ChEBI" id="CHEBI:15378"/>
        <dbReference type="ChEBI" id="CHEBI:16526"/>
        <dbReference type="ChEBI" id="CHEBI:16810"/>
        <dbReference type="ChEBI" id="CHEBI:29780"/>
        <dbReference type="ChEBI" id="CHEBI:58818"/>
        <dbReference type="EC" id="2.2.1.9"/>
    </reaction>
</comment>
<dbReference type="Gene3D" id="3.40.50.970">
    <property type="match status" value="2"/>
</dbReference>
<proteinExistence type="inferred from homology"/>
<comment type="similarity">
    <text evidence="6">Belongs to the TPP enzyme family. MenD subfamily.</text>
</comment>
<evidence type="ECO:0000256" key="6">
    <source>
        <dbReference type="HAMAP-Rule" id="MF_01659"/>
    </source>
</evidence>
<dbReference type="HAMAP" id="MF_01659">
    <property type="entry name" value="MenD"/>
    <property type="match status" value="1"/>
</dbReference>
<dbReference type="GO" id="GO:0030145">
    <property type="term" value="F:manganese ion binding"/>
    <property type="evidence" value="ECO:0007669"/>
    <property type="project" value="UniProtKB-UniRule"/>
</dbReference>
<comment type="cofactor">
    <cofactor evidence="6">
        <name>thiamine diphosphate</name>
        <dbReference type="ChEBI" id="CHEBI:58937"/>
    </cofactor>
    <text evidence="6">Binds 1 thiamine pyrophosphate per subunit.</text>
</comment>
<dbReference type="AlphaFoldDB" id="A0A1H0YMY1"/>
<comment type="pathway">
    <text evidence="6">Quinol/quinone metabolism; menaquinone biosynthesis.</text>
</comment>
<feature type="domain" description="Thiamine pyrophosphate enzyme N-terminal TPP-binding" evidence="7">
    <location>
        <begin position="16"/>
        <end position="123"/>
    </location>
</feature>
<evidence type="ECO:0000256" key="4">
    <source>
        <dbReference type="ARBA" id="ARBA00023052"/>
    </source>
</evidence>
<comment type="subunit">
    <text evidence="6">Homodimer.</text>
</comment>
<gene>
    <name evidence="6" type="primary">menD</name>
    <name evidence="8" type="ORF">SAMN04488565_1026</name>
</gene>
<dbReference type="SUPFAM" id="SSF52518">
    <property type="entry name" value="Thiamin diphosphate-binding fold (THDP-binding)"/>
    <property type="match status" value="2"/>
</dbReference>
<dbReference type="GO" id="GO:0030976">
    <property type="term" value="F:thiamine pyrophosphate binding"/>
    <property type="evidence" value="ECO:0007669"/>
    <property type="project" value="UniProtKB-UniRule"/>
</dbReference>
<dbReference type="GO" id="GO:0070204">
    <property type="term" value="F:2-succinyl-5-enolpyruvyl-6-hydroxy-3-cyclohexene-1-carboxylic-acid synthase activity"/>
    <property type="evidence" value="ECO:0007669"/>
    <property type="project" value="UniProtKB-UniRule"/>
</dbReference>
<dbReference type="PIRSF" id="PIRSF004983">
    <property type="entry name" value="MenD"/>
    <property type="match status" value="1"/>
</dbReference>
<dbReference type="UniPathway" id="UPA00079"/>
<comment type="cofactor">
    <cofactor evidence="6">
        <name>Mg(2+)</name>
        <dbReference type="ChEBI" id="CHEBI:18420"/>
    </cofactor>
    <cofactor evidence="6">
        <name>Mn(2+)</name>
        <dbReference type="ChEBI" id="CHEBI:29035"/>
    </cofactor>
</comment>
<dbReference type="EC" id="2.2.1.9" evidence="6"/>
<dbReference type="GO" id="GO:0000287">
    <property type="term" value="F:magnesium ion binding"/>
    <property type="evidence" value="ECO:0007669"/>
    <property type="project" value="UniProtKB-UniRule"/>
</dbReference>
<reference evidence="8 9" key="1">
    <citation type="submission" date="2016-10" db="EMBL/GenBank/DDBJ databases">
        <authorList>
            <person name="de Groot N.N."/>
        </authorList>
    </citation>
    <scope>NUCLEOTIDE SEQUENCE [LARGE SCALE GENOMIC DNA]</scope>
    <source>
        <strain evidence="8 9">DSM 22788</strain>
    </source>
</reference>
<accession>A0A1H0YMY1</accession>
<evidence type="ECO:0000259" key="7">
    <source>
        <dbReference type="Pfam" id="PF02776"/>
    </source>
</evidence>
<dbReference type="GO" id="GO:0009234">
    <property type="term" value="P:menaquinone biosynthetic process"/>
    <property type="evidence" value="ECO:0007669"/>
    <property type="project" value="UniProtKB-UniRule"/>
</dbReference>
<evidence type="ECO:0000256" key="5">
    <source>
        <dbReference type="ARBA" id="ARBA00023211"/>
    </source>
</evidence>
<dbReference type="CDD" id="cd02009">
    <property type="entry name" value="TPP_SHCHC_synthase"/>
    <property type="match status" value="1"/>
</dbReference>
<name>A0A1H0YMY1_9MICO</name>
<comment type="pathway">
    <text evidence="6">Quinol/quinone metabolism; 1,4-dihydroxy-2-naphthoate biosynthesis; 1,4-dihydroxy-2-naphthoate from chorismate: step 2/7.</text>
</comment>
<sequence length="609" mass="64048">MSAAQPAAASVFAVELLAELVRRGVRDVVVCPGSRSQALALAAAAAQEADAVRLHVKLDERSAGFFALGVARETGMPAPVIVTSGTAVANLMPAVLEAHEGRVPMLLLTADRPEELRGIRSNQATRQADLFGHAARWSVDVPAPEFAGGDLVRDGLRDPASLAARGLAAALGAFGGGPAGPVQLNLSFRDPLSGAAGFERMIAEGFAAAAAEAAERGREAVAAAAAEQGRALNAPAMQSDAQPAPDDSYVHSGDSLAVVIAGAGAGSEAEEFARAAGLPLLAEVVSGARFGREAIAGYATLIDDPQIGGLAERAIVFGHPTLTRQIPRLLRRDDVDVIVVDPHHASGAEYVDPSRDARVVSAARVAPDHDPRALRRWLGAWVVADRALQRDRTTVHEPDLEAALAPGYKERNAYARSEVATMREPISREMLAESVWRGTWPHDRLVIAASRLVRVLDALAPARRVSVHANRGLAGIDGTVATALGIAVASQHAEDPARAAGTTRVLIGDLALLHDAGSLLLLEGERRPRLQLFVANDGGGTIFDGLEVAETADPDAFARVMRTPQRADVGALAAAYRWEHRRVETRSELERLLTEPVSGPMIVEVPLVD</sequence>
<comment type="function">
    <text evidence="6">Catalyzes the thiamine diphosphate-dependent decarboxylation of 2-oxoglutarate and the subsequent addition of the resulting succinic semialdehyde-thiamine pyrophosphate anion to isochorismate to yield 2-succinyl-5-enolpyruvyl-6-hydroxy-3-cyclohexene-1-carboxylate (SEPHCHC).</text>
</comment>
<dbReference type="PANTHER" id="PTHR42916:SF1">
    <property type="entry name" value="PROTEIN PHYLLO, CHLOROPLASTIC"/>
    <property type="match status" value="1"/>
</dbReference>
<dbReference type="EMBL" id="FNKB01000001">
    <property type="protein sequence ID" value="SDQ16488.1"/>
    <property type="molecule type" value="Genomic_DNA"/>
</dbReference>
<dbReference type="InterPro" id="IPR012001">
    <property type="entry name" value="Thiamin_PyroP_enz_TPP-bd_dom"/>
</dbReference>